<evidence type="ECO:0000313" key="2">
    <source>
        <dbReference type="EMBL" id="CAE8725111.1"/>
    </source>
</evidence>
<feature type="compositionally biased region" description="Low complexity" evidence="1">
    <location>
        <begin position="75"/>
        <end position="84"/>
    </location>
</feature>
<gene>
    <name evidence="2" type="ORF">PGLA2088_LOCUS43984</name>
</gene>
<feature type="compositionally biased region" description="Pro residues" evidence="1">
    <location>
        <begin position="55"/>
        <end position="74"/>
    </location>
</feature>
<feature type="non-terminal residue" evidence="2">
    <location>
        <position position="1"/>
    </location>
</feature>
<dbReference type="EMBL" id="CAJNNW010034998">
    <property type="protein sequence ID" value="CAE8725111.1"/>
    <property type="molecule type" value="Genomic_DNA"/>
</dbReference>
<evidence type="ECO:0000313" key="3">
    <source>
        <dbReference type="Proteomes" id="UP000626109"/>
    </source>
</evidence>
<reference evidence="2" key="1">
    <citation type="submission" date="2021-02" db="EMBL/GenBank/DDBJ databases">
        <authorList>
            <person name="Dougan E. K."/>
            <person name="Rhodes N."/>
            <person name="Thang M."/>
            <person name="Chan C."/>
        </authorList>
    </citation>
    <scope>NUCLEOTIDE SEQUENCE</scope>
</reference>
<organism evidence="2 3">
    <name type="scientific">Polarella glacialis</name>
    <name type="common">Dinoflagellate</name>
    <dbReference type="NCBI Taxonomy" id="89957"/>
    <lineage>
        <taxon>Eukaryota</taxon>
        <taxon>Sar</taxon>
        <taxon>Alveolata</taxon>
        <taxon>Dinophyceae</taxon>
        <taxon>Suessiales</taxon>
        <taxon>Suessiaceae</taxon>
        <taxon>Polarella</taxon>
    </lineage>
</organism>
<sequence length="192" mass="19517">AASAGLCAGLAGWAAVWAGWRCCPEGLLIVGEFPIWAASFAAVLNVLLSMALTPPPAPPTAPPPARQRPPPCPEPEATTPALPEPTTVATTITTTSQAASSAFSVKAQERSPVQMPRGLGSRPAASWAALQTPVRRLDAAGFQVLGPSSQVPGVRSWLTLGLRASPGASAQARQDLAEVIGKLLAAGDATLS</sequence>
<evidence type="ECO:0000256" key="1">
    <source>
        <dbReference type="SAM" id="MobiDB-lite"/>
    </source>
</evidence>
<feature type="non-terminal residue" evidence="2">
    <location>
        <position position="192"/>
    </location>
</feature>
<protein>
    <submittedName>
        <fullName evidence="2">Uncharacterized protein</fullName>
    </submittedName>
</protein>
<proteinExistence type="predicted"/>
<dbReference type="Proteomes" id="UP000626109">
    <property type="component" value="Unassembled WGS sequence"/>
</dbReference>
<accession>A0A813LEM5</accession>
<comment type="caution">
    <text evidence="2">The sequence shown here is derived from an EMBL/GenBank/DDBJ whole genome shotgun (WGS) entry which is preliminary data.</text>
</comment>
<dbReference type="AlphaFoldDB" id="A0A813LEM5"/>
<name>A0A813LEM5_POLGL</name>
<feature type="region of interest" description="Disordered" evidence="1">
    <location>
        <begin position="55"/>
        <end position="84"/>
    </location>
</feature>